<evidence type="ECO:0000313" key="2">
    <source>
        <dbReference type="EMBL" id="OQD74552.1"/>
    </source>
</evidence>
<gene>
    <name evidence="2" type="ORF">PENDEC_c010G06001</name>
</gene>
<evidence type="ECO:0000313" key="3">
    <source>
        <dbReference type="Proteomes" id="UP000191522"/>
    </source>
</evidence>
<dbReference type="AlphaFoldDB" id="A0A1V6PD60"/>
<feature type="compositionally biased region" description="Low complexity" evidence="1">
    <location>
        <begin position="320"/>
        <end position="335"/>
    </location>
</feature>
<evidence type="ECO:0000256" key="1">
    <source>
        <dbReference type="SAM" id="MobiDB-lite"/>
    </source>
</evidence>
<feature type="region of interest" description="Disordered" evidence="1">
    <location>
        <begin position="287"/>
        <end position="374"/>
    </location>
</feature>
<reference evidence="3" key="1">
    <citation type="journal article" date="2017" name="Nat. Microbiol.">
        <title>Global analysis of biosynthetic gene clusters reveals vast potential of secondary metabolite production in Penicillium species.</title>
        <authorList>
            <person name="Nielsen J.C."/>
            <person name="Grijseels S."/>
            <person name="Prigent S."/>
            <person name="Ji B."/>
            <person name="Dainat J."/>
            <person name="Nielsen K.F."/>
            <person name="Frisvad J.C."/>
            <person name="Workman M."/>
            <person name="Nielsen J."/>
        </authorList>
    </citation>
    <scope>NUCLEOTIDE SEQUENCE [LARGE SCALE GENOMIC DNA]</scope>
    <source>
        <strain evidence="3">IBT 11843</strain>
    </source>
</reference>
<organism evidence="2 3">
    <name type="scientific">Penicillium decumbens</name>
    <dbReference type="NCBI Taxonomy" id="69771"/>
    <lineage>
        <taxon>Eukaryota</taxon>
        <taxon>Fungi</taxon>
        <taxon>Dikarya</taxon>
        <taxon>Ascomycota</taxon>
        <taxon>Pezizomycotina</taxon>
        <taxon>Eurotiomycetes</taxon>
        <taxon>Eurotiomycetidae</taxon>
        <taxon>Eurotiales</taxon>
        <taxon>Aspergillaceae</taxon>
        <taxon>Penicillium</taxon>
    </lineage>
</organism>
<dbReference type="Proteomes" id="UP000191522">
    <property type="component" value="Unassembled WGS sequence"/>
</dbReference>
<feature type="region of interest" description="Disordered" evidence="1">
    <location>
        <begin position="435"/>
        <end position="494"/>
    </location>
</feature>
<feature type="compositionally biased region" description="Basic residues" evidence="1">
    <location>
        <begin position="309"/>
        <end position="319"/>
    </location>
</feature>
<protein>
    <submittedName>
        <fullName evidence="2">Uncharacterized protein</fullName>
    </submittedName>
</protein>
<proteinExistence type="predicted"/>
<dbReference type="OrthoDB" id="4360617at2759"/>
<sequence>MPDLDEDEITERYWNAQVQAGKLNFATCRYSIALPQLGDTTSLEEYMLHPFTVNKYLLEAGESLARYQVLNPYDLFASSLEARLRTVMDSKGPYVELPSDTDLEAATLVSWIDLIREVKLENFSDYDNGSRYCIFRNQHFVRITEHDFQIMSTMQPFLEPWPSWPHPEDVGKELTVLKIEYEKAVKFQKDNPTLANYLDSYLAKLKERNDNLESYDRALKDWVEMYAKKSFGTPKSPKIHGPYPVVGGAFPTQGHGARPGHKSSPANSVNSIEYDTRGDIEFMQPKKEAPTEGKIDESIPETVQPPSSTKRRTRPRRFSRVLSASDSALSSVPDSNEWVPSDDNKGDDDDDEDFKAPTKASASSKRRRTAPTSSLQIGVRTRLTLEEKAHGFTFIDPLLKEGSTWLDITNRYNVEFSTRRTVGSVKAVWDRLSLHPGSTEGATAMTTPDLEPVSYGPSPSKVTAPSPPESANTTVSPQKKYGDGNAEVFSVNDK</sequence>
<keyword evidence="3" id="KW-1185">Reference proteome</keyword>
<comment type="caution">
    <text evidence="2">The sequence shown here is derived from an EMBL/GenBank/DDBJ whole genome shotgun (WGS) entry which is preliminary data.</text>
</comment>
<feature type="compositionally biased region" description="Basic and acidic residues" evidence="1">
    <location>
        <begin position="287"/>
        <end position="297"/>
    </location>
</feature>
<feature type="region of interest" description="Disordered" evidence="1">
    <location>
        <begin position="247"/>
        <end position="271"/>
    </location>
</feature>
<dbReference type="EMBL" id="MDYL01000010">
    <property type="protein sequence ID" value="OQD74552.1"/>
    <property type="molecule type" value="Genomic_DNA"/>
</dbReference>
<accession>A0A1V6PD60</accession>
<name>A0A1V6PD60_PENDC</name>